<gene>
    <name evidence="1" type="ORF">ANME2D_02347</name>
</gene>
<sequence>MRYLKVSQQSVWVGAL</sequence>
<reference evidence="1 2" key="1">
    <citation type="journal article" date="2013" name="Nature">
        <title>Anaerobic oxidation of methane coupled to nitrate reduction in a novel archaeal lineage.</title>
        <authorList>
            <person name="Haroon M.F."/>
            <person name="Hu S."/>
            <person name="Shi Y."/>
            <person name="Imelfort M."/>
            <person name="Keller J."/>
            <person name="Hugenholtz P."/>
            <person name="Yuan Z."/>
            <person name="Tyson G.W."/>
        </authorList>
    </citation>
    <scope>NUCLEOTIDE SEQUENCE [LARGE SCALE GENOMIC DNA]</scope>
    <source>
        <strain evidence="1 2">ANME-2d</strain>
    </source>
</reference>
<dbReference type="EMBL" id="JMIY01000005">
    <property type="protein sequence ID" value="KCZ71612.1"/>
    <property type="molecule type" value="Genomic_DNA"/>
</dbReference>
<comment type="caution">
    <text evidence="1">The sequence shown here is derived from an EMBL/GenBank/DDBJ whole genome shotgun (WGS) entry which is preliminary data.</text>
</comment>
<name>A0A062V2L5_9EURY</name>
<proteinExistence type="predicted"/>
<dbReference type="AlphaFoldDB" id="A0A062V2L5"/>
<protein>
    <submittedName>
        <fullName evidence="1">Uncharacterized protein</fullName>
    </submittedName>
</protein>
<evidence type="ECO:0000313" key="1">
    <source>
        <dbReference type="EMBL" id="KCZ71612.1"/>
    </source>
</evidence>
<evidence type="ECO:0000313" key="2">
    <source>
        <dbReference type="Proteomes" id="UP000027153"/>
    </source>
</evidence>
<keyword evidence="2" id="KW-1185">Reference proteome</keyword>
<organism evidence="1 2">
    <name type="scientific">Candidatus Methanoperedens nitratireducens</name>
    <dbReference type="NCBI Taxonomy" id="1392998"/>
    <lineage>
        <taxon>Archaea</taxon>
        <taxon>Methanobacteriati</taxon>
        <taxon>Methanobacteriota</taxon>
        <taxon>Stenosarchaea group</taxon>
        <taxon>Methanomicrobia</taxon>
        <taxon>Methanosarcinales</taxon>
        <taxon>ANME-2 cluster</taxon>
        <taxon>Candidatus Methanoperedentaceae</taxon>
        <taxon>Candidatus Methanoperedens</taxon>
    </lineage>
</organism>
<accession>A0A062V2L5</accession>
<dbReference type="Proteomes" id="UP000027153">
    <property type="component" value="Unassembled WGS sequence"/>
</dbReference>